<dbReference type="AlphaFoldDB" id="A0A368JRZ5"/>
<evidence type="ECO:0000256" key="10">
    <source>
        <dbReference type="RuleBase" id="RU003357"/>
    </source>
</evidence>
<dbReference type="InterPro" id="IPR039426">
    <property type="entry name" value="TonB-dep_rcpt-like"/>
</dbReference>
<dbReference type="InterPro" id="IPR036942">
    <property type="entry name" value="Beta-barrel_TonB_sf"/>
</dbReference>
<evidence type="ECO:0000256" key="5">
    <source>
        <dbReference type="ARBA" id="ARBA00022729"/>
    </source>
</evidence>
<keyword evidence="6 10" id="KW-0798">TonB box</keyword>
<accession>A0A368JRZ5</accession>
<evidence type="ECO:0000256" key="9">
    <source>
        <dbReference type="ARBA" id="ARBA00023237"/>
    </source>
</evidence>
<keyword evidence="2" id="KW-0813">Transport</keyword>
<dbReference type="SUPFAM" id="SSF49464">
    <property type="entry name" value="Carboxypeptidase regulatory domain-like"/>
    <property type="match status" value="1"/>
</dbReference>
<dbReference type="Pfam" id="PF13715">
    <property type="entry name" value="CarbopepD_reg_2"/>
    <property type="match status" value="1"/>
</dbReference>
<evidence type="ECO:0000256" key="2">
    <source>
        <dbReference type="ARBA" id="ARBA00022448"/>
    </source>
</evidence>
<feature type="domain" description="TonB-dependent receptor-like beta-barrel" evidence="11">
    <location>
        <begin position="286"/>
        <end position="707"/>
    </location>
</feature>
<dbReference type="EMBL" id="QOWE01000007">
    <property type="protein sequence ID" value="RCR69736.1"/>
    <property type="molecule type" value="Genomic_DNA"/>
</dbReference>
<dbReference type="Pfam" id="PF07715">
    <property type="entry name" value="Plug"/>
    <property type="match status" value="1"/>
</dbReference>
<keyword evidence="3" id="KW-1134">Transmembrane beta strand</keyword>
<name>A0A368JRZ5_9BACT</name>
<dbReference type="PANTHER" id="PTHR30069">
    <property type="entry name" value="TONB-DEPENDENT OUTER MEMBRANE RECEPTOR"/>
    <property type="match status" value="1"/>
</dbReference>
<dbReference type="InterPro" id="IPR012910">
    <property type="entry name" value="Plug_dom"/>
</dbReference>
<proteinExistence type="inferred from homology"/>
<comment type="similarity">
    <text evidence="10">Belongs to the TonB-dependent receptor family.</text>
</comment>
<organism evidence="13 14">
    <name type="scientific">Larkinella punicea</name>
    <dbReference type="NCBI Taxonomy" id="2315727"/>
    <lineage>
        <taxon>Bacteria</taxon>
        <taxon>Pseudomonadati</taxon>
        <taxon>Bacteroidota</taxon>
        <taxon>Cytophagia</taxon>
        <taxon>Cytophagales</taxon>
        <taxon>Spirosomataceae</taxon>
        <taxon>Larkinella</taxon>
    </lineage>
</organism>
<dbReference type="GO" id="GO:0009279">
    <property type="term" value="C:cell outer membrane"/>
    <property type="evidence" value="ECO:0007669"/>
    <property type="project" value="UniProtKB-SubCell"/>
</dbReference>
<comment type="subcellular location">
    <subcellularLocation>
        <location evidence="1">Cell outer membrane</location>
        <topology evidence="1">Multi-pass membrane protein</topology>
    </subcellularLocation>
</comment>
<evidence type="ECO:0000259" key="12">
    <source>
        <dbReference type="Pfam" id="PF07715"/>
    </source>
</evidence>
<dbReference type="RefSeq" id="WP_114405930.1">
    <property type="nucleotide sequence ID" value="NZ_QOWE01000007.1"/>
</dbReference>
<dbReference type="Pfam" id="PF00593">
    <property type="entry name" value="TonB_dep_Rec_b-barrel"/>
    <property type="match status" value="1"/>
</dbReference>
<dbReference type="InterPro" id="IPR008969">
    <property type="entry name" value="CarboxyPept-like_regulatory"/>
</dbReference>
<evidence type="ECO:0000313" key="14">
    <source>
        <dbReference type="Proteomes" id="UP000253383"/>
    </source>
</evidence>
<comment type="caution">
    <text evidence="13">The sequence shown here is derived from an EMBL/GenBank/DDBJ whole genome shotgun (WGS) entry which is preliminary data.</text>
</comment>
<evidence type="ECO:0000256" key="6">
    <source>
        <dbReference type="ARBA" id="ARBA00023077"/>
    </source>
</evidence>
<dbReference type="SUPFAM" id="SSF56935">
    <property type="entry name" value="Porins"/>
    <property type="match status" value="1"/>
</dbReference>
<protein>
    <submittedName>
        <fullName evidence="13">TonB-dependent receptor</fullName>
    </submittedName>
</protein>
<dbReference type="GO" id="GO:0044718">
    <property type="term" value="P:siderophore transmembrane transport"/>
    <property type="evidence" value="ECO:0007669"/>
    <property type="project" value="TreeGrafter"/>
</dbReference>
<keyword evidence="5" id="KW-0732">Signal</keyword>
<evidence type="ECO:0000256" key="1">
    <source>
        <dbReference type="ARBA" id="ARBA00004571"/>
    </source>
</evidence>
<evidence type="ECO:0000313" key="13">
    <source>
        <dbReference type="EMBL" id="RCR69736.1"/>
    </source>
</evidence>
<dbReference type="Gene3D" id="2.40.170.20">
    <property type="entry name" value="TonB-dependent receptor, beta-barrel domain"/>
    <property type="match status" value="1"/>
</dbReference>
<feature type="domain" description="TonB-dependent receptor plug" evidence="12">
    <location>
        <begin position="124"/>
        <end position="226"/>
    </location>
</feature>
<reference evidence="13 14" key="1">
    <citation type="submission" date="2018-07" db="EMBL/GenBank/DDBJ databases">
        <title>Genome analysis of Larkinella rosea.</title>
        <authorList>
            <person name="Zhou Z."/>
            <person name="Wang G."/>
        </authorList>
    </citation>
    <scope>NUCLEOTIDE SEQUENCE [LARGE SCALE GENOMIC DNA]</scope>
    <source>
        <strain evidence="14">zzj9</strain>
    </source>
</reference>
<evidence type="ECO:0000256" key="7">
    <source>
        <dbReference type="ARBA" id="ARBA00023136"/>
    </source>
</evidence>
<keyword evidence="14" id="KW-1185">Reference proteome</keyword>
<evidence type="ECO:0000256" key="3">
    <source>
        <dbReference type="ARBA" id="ARBA00022452"/>
    </source>
</evidence>
<keyword evidence="9" id="KW-0998">Cell outer membrane</keyword>
<gene>
    <name evidence="13" type="ORF">DUE52_10355</name>
</gene>
<keyword evidence="7 10" id="KW-0472">Membrane</keyword>
<evidence type="ECO:0000256" key="4">
    <source>
        <dbReference type="ARBA" id="ARBA00022692"/>
    </source>
</evidence>
<dbReference type="Gene3D" id="2.170.130.10">
    <property type="entry name" value="TonB-dependent receptor, plug domain"/>
    <property type="match status" value="1"/>
</dbReference>
<keyword evidence="4" id="KW-0812">Transmembrane</keyword>
<sequence length="752" mass="84673">MRPHSTYKTVLTTLWLALLSVVYAPAQILTGTVSERVNTKTVPLVGVTIYWAGTSVSSTSTDSGFFTINKPDSLNRLVFSYVGFKTDTITVSDQTSLTVILTSQNTLQEVTVQGASSQTDRFSPIQNEILTTRTLAKAACCNLSESFETNASVNVSYSDAVTGAKQIQMLGLSGNYVQTNVENIPTIRGLASTFGLNYVPGTWISSIDIGKGAGSVVNGYEGMSGAMNVELQKPDARERIFANAYVNSFGRVEGNLNLSKPLTPTWSVGFLGHASTLQNRIDQNGDNFLDLPLYTQYNGIVRAKYGTERFMTQFGIKSLYEDRTGGQVAATRSGSPTYQFTNTTKRFEVFSKTARLYPEKPYRGLGLILNAVNHEQNSFFGFIPYNGQQKTLYGNLIYQSIIDNTNHSFKAGVSYLLDDYREKYRDSLLTRTESVPGVFGEYTYKYLDKLTLVAGARLDFHNLFGTQFTPRFHAKYDLTDNLILRASAGRGFRTPNALAENYGYLVSSRTVYFDAELQPEISWNYGTSLTQEFNLFGKKASLVLDYYRTNFQNQLIADLEHPRELHFYYLSSRSTPGLKARSFSNSFQAELNYQPIRRMEVKLAYRLFDVRQTMGMAFGESLLLPRMMVSRDRVLFNAGYALPFDKWKFDFTVQWNGPKRIPYLREGYEHTSYQNMPRENAPGFYNINAQITKSFRTWDVYLGGENLGNFRQANPIVGASDPYGRDFDAAARVWGPITGRMIYGGFRYKLKI</sequence>
<evidence type="ECO:0000259" key="11">
    <source>
        <dbReference type="Pfam" id="PF00593"/>
    </source>
</evidence>
<dbReference type="Proteomes" id="UP000253383">
    <property type="component" value="Unassembled WGS sequence"/>
</dbReference>
<dbReference type="InterPro" id="IPR037066">
    <property type="entry name" value="Plug_dom_sf"/>
</dbReference>
<evidence type="ECO:0000256" key="8">
    <source>
        <dbReference type="ARBA" id="ARBA00023170"/>
    </source>
</evidence>
<dbReference type="InterPro" id="IPR000531">
    <property type="entry name" value="Beta-barrel_TonB"/>
</dbReference>
<keyword evidence="8 13" id="KW-0675">Receptor</keyword>
<dbReference type="PANTHER" id="PTHR30069:SF29">
    <property type="entry name" value="HEMOGLOBIN AND HEMOGLOBIN-HAPTOGLOBIN-BINDING PROTEIN 1-RELATED"/>
    <property type="match status" value="1"/>
</dbReference>
<dbReference type="GO" id="GO:0015344">
    <property type="term" value="F:siderophore uptake transmembrane transporter activity"/>
    <property type="evidence" value="ECO:0007669"/>
    <property type="project" value="TreeGrafter"/>
</dbReference>
<dbReference type="OrthoDB" id="1109239at2"/>